<evidence type="ECO:0000256" key="4">
    <source>
        <dbReference type="PROSITE-ProRule" id="PRU00433"/>
    </source>
</evidence>
<protein>
    <submittedName>
        <fullName evidence="6">Heme-binding protein</fullName>
    </submittedName>
</protein>
<dbReference type="GO" id="GO:0046872">
    <property type="term" value="F:metal ion binding"/>
    <property type="evidence" value="ECO:0007669"/>
    <property type="project" value="UniProtKB-KW"/>
</dbReference>
<dbReference type="InterPro" id="IPR011042">
    <property type="entry name" value="6-blade_b-propeller_TolB-like"/>
</dbReference>
<dbReference type="STRING" id="497964.CfE428DRAFT_4337"/>
<dbReference type="SUPFAM" id="SSF63829">
    <property type="entry name" value="Calcium-dependent phosphotriesterase"/>
    <property type="match status" value="1"/>
</dbReference>
<dbReference type="Gene3D" id="2.120.10.30">
    <property type="entry name" value="TolB, C-terminal domain"/>
    <property type="match status" value="1"/>
</dbReference>
<dbReference type="eggNOG" id="COG2010">
    <property type="taxonomic scope" value="Bacteria"/>
</dbReference>
<dbReference type="InParanoid" id="B4D5Z8"/>
<dbReference type="InterPro" id="IPR013427">
    <property type="entry name" value="Haem-bd_dom_put"/>
</dbReference>
<dbReference type="EMBL" id="ABVL01000014">
    <property type="protein sequence ID" value="EDY18201.1"/>
    <property type="molecule type" value="Genomic_DNA"/>
</dbReference>
<reference evidence="6 7" key="1">
    <citation type="journal article" date="2011" name="J. Bacteriol.">
        <title>Genome sequence of Chthoniobacter flavus Ellin428, an aerobic heterotrophic soil bacterium.</title>
        <authorList>
            <person name="Kant R."/>
            <person name="van Passel M.W."/>
            <person name="Palva A."/>
            <person name="Lucas S."/>
            <person name="Lapidus A."/>
            <person name="Glavina Del Rio T."/>
            <person name="Dalin E."/>
            <person name="Tice H."/>
            <person name="Bruce D."/>
            <person name="Goodwin L."/>
            <person name="Pitluck S."/>
            <person name="Larimer F.W."/>
            <person name="Land M.L."/>
            <person name="Hauser L."/>
            <person name="Sangwan P."/>
            <person name="de Vos W.M."/>
            <person name="Janssen P.H."/>
            <person name="Smidt H."/>
        </authorList>
    </citation>
    <scope>NUCLEOTIDE SEQUENCE [LARGE SCALE GENOMIC DNA]</scope>
    <source>
        <strain evidence="6 7">Ellin428</strain>
    </source>
</reference>
<keyword evidence="2 4" id="KW-0479">Metal-binding</keyword>
<evidence type="ECO:0000313" key="7">
    <source>
        <dbReference type="Proteomes" id="UP000005824"/>
    </source>
</evidence>
<dbReference type="Pfam" id="PF23500">
    <property type="entry name" value="DUF7133"/>
    <property type="match status" value="1"/>
</dbReference>
<dbReference type="InterPro" id="IPR009056">
    <property type="entry name" value="Cyt_c-like_dom"/>
</dbReference>
<evidence type="ECO:0000256" key="3">
    <source>
        <dbReference type="ARBA" id="ARBA00023004"/>
    </source>
</evidence>
<evidence type="ECO:0000259" key="5">
    <source>
        <dbReference type="PROSITE" id="PS51007"/>
    </source>
</evidence>
<name>B4D5Z8_9BACT</name>
<dbReference type="GO" id="GO:0020037">
    <property type="term" value="F:heme binding"/>
    <property type="evidence" value="ECO:0007669"/>
    <property type="project" value="InterPro"/>
</dbReference>
<proteinExistence type="predicted"/>
<comment type="caution">
    <text evidence="6">The sequence shown here is derived from an EMBL/GenBank/DDBJ whole genome shotgun (WGS) entry which is preliminary data.</text>
</comment>
<accession>B4D5Z8</accession>
<evidence type="ECO:0000313" key="6">
    <source>
        <dbReference type="EMBL" id="EDY18201.1"/>
    </source>
</evidence>
<dbReference type="PROSITE" id="PS51007">
    <property type="entry name" value="CYTC"/>
    <property type="match status" value="1"/>
</dbReference>
<dbReference type="GO" id="GO:0009055">
    <property type="term" value="F:electron transfer activity"/>
    <property type="evidence" value="ECO:0007669"/>
    <property type="project" value="InterPro"/>
</dbReference>
<feature type="domain" description="Cytochrome c" evidence="5">
    <location>
        <begin position="901"/>
        <end position="1038"/>
    </location>
</feature>
<evidence type="ECO:0000256" key="1">
    <source>
        <dbReference type="ARBA" id="ARBA00022617"/>
    </source>
</evidence>
<dbReference type="PANTHER" id="PTHR33546:SF1">
    <property type="entry name" value="LARGE, MULTIFUNCTIONAL SECRETED PROTEIN"/>
    <property type="match status" value="1"/>
</dbReference>
<dbReference type="eggNOG" id="COG2133">
    <property type="taxonomic scope" value="Bacteria"/>
</dbReference>
<keyword evidence="7" id="KW-1185">Reference proteome</keyword>
<dbReference type="NCBIfam" id="TIGR02603">
    <property type="entry name" value="CxxCH_TIGR02603"/>
    <property type="match status" value="1"/>
</dbReference>
<evidence type="ECO:0000256" key="2">
    <source>
        <dbReference type="ARBA" id="ARBA00022723"/>
    </source>
</evidence>
<keyword evidence="3 4" id="KW-0408">Iron</keyword>
<dbReference type="Gene3D" id="1.10.760.10">
    <property type="entry name" value="Cytochrome c-like domain"/>
    <property type="match status" value="1"/>
</dbReference>
<gene>
    <name evidence="6" type="ORF">CfE428DRAFT_4337</name>
</gene>
<dbReference type="InterPro" id="IPR055557">
    <property type="entry name" value="DUF7133"/>
</dbReference>
<dbReference type="PANTHER" id="PTHR33546">
    <property type="entry name" value="LARGE, MULTIFUNCTIONAL SECRETED PROTEIN-RELATED"/>
    <property type="match status" value="1"/>
</dbReference>
<organism evidence="6 7">
    <name type="scientific">Chthoniobacter flavus Ellin428</name>
    <dbReference type="NCBI Taxonomy" id="497964"/>
    <lineage>
        <taxon>Bacteria</taxon>
        <taxon>Pseudomonadati</taxon>
        <taxon>Verrucomicrobiota</taxon>
        <taxon>Spartobacteria</taxon>
        <taxon>Chthoniobacterales</taxon>
        <taxon>Chthoniobacteraceae</taxon>
        <taxon>Chthoniobacter</taxon>
    </lineage>
</organism>
<sequence>MVSRISCGCAATAGKSAPNKSNEDATYDRRKTGNFIKDGLLGGTVLFSAGGFGYRRRRAGEQLFRAKCHQRNCIISGKLANNFTFPRDGDPSLSGTPSTHVRPQFAVKTFPLVLAASLFLVRAVAETPSATLPDGYTLDVAAAAPMVRHPIMGCIDDKGRLYVGDAAGLNLKKSELEEQLPNRILQLTDTKGDGHYDKVSVFADKMTFPQGGCWLNGSLYVASPPGIWKLTDTDGDGVADQREMIVGGFDYTGNAADVHGPVYNPRNGRLYWCHGRKGHKVVQKDGTLVHEGLASGIWSCNPDGTDIQWHALASADNPVRIVFTPEGEIIGDVNLFYSQPRGDVLIHWLYGGVYPRPDMLQAIAGLPRTVDLPVIHNFGHVAVSGMCLLQSGALNPKWKGQIFITHFNTQRVARMELIPDGATYRTREHEFFKLNQPDAHLTDVIEDRDGSLLVLDTGGWFRIGCPSSLTAKPEIMGAIYRIKGPNAGKPQLAPTPIAKSTPRSEDELLVALVGTAPKARLAACDEISWRRLHSPRIEKALLTMLAQPLEPALEHGAMFAALRTGLPILPNLREAQNPLLVRRLLLLSDQGAKGTTDAKEIVALASRYFSSTDQDLAAAAIKVAARQPDSVALLHDDFEHWLQGKEPDAAHLHVLEAVVGPQLASPAAQDTLTKMLGHASLAVRQVAWQAIAQQTGTASNPAWIPLLKAQLSSAAPGDLPTVLAAVKKLRNPQFRDALETLAKDEKQSLTTRLRALDAMVGSQKLAPESFALLLKTLQDSMVPASAQIQASTMLGAAVLTRDEQLELAPQFTALGPIELREAIHAINKTKDVEVGKAFAHALVNSPVLASVQESTFRTLFQGYPPEIFEQTLLPALHRADEAVEAKRRRLVPLSEKVIAQGKPENGRKLFETGHGSCIACHQIGNVGRSIGPNLSHIGSIRREIDILESIIFPSATIARDYEAHSIECAGGETFVGIIKSHTAEGVLLVDLGGQEHNIRHDQITADTQLPTSLMPVGLDQTLSESELVDLVAFIRSNK</sequence>
<dbReference type="InterPro" id="IPR036909">
    <property type="entry name" value="Cyt_c-like_dom_sf"/>
</dbReference>
<dbReference type="SUPFAM" id="SSF46626">
    <property type="entry name" value="Cytochrome c"/>
    <property type="match status" value="1"/>
</dbReference>
<dbReference type="AlphaFoldDB" id="B4D5Z8"/>
<dbReference type="Proteomes" id="UP000005824">
    <property type="component" value="Unassembled WGS sequence"/>
</dbReference>
<keyword evidence="1 4" id="KW-0349">Heme</keyword>